<feature type="region of interest" description="Disordered" evidence="1">
    <location>
        <begin position="440"/>
        <end position="468"/>
    </location>
</feature>
<keyword evidence="3" id="KW-1185">Reference proteome</keyword>
<protein>
    <submittedName>
        <fullName evidence="2">Uncharacterized protein</fullName>
    </submittedName>
</protein>
<comment type="caution">
    <text evidence="2">The sequence shown here is derived from an EMBL/GenBank/DDBJ whole genome shotgun (WGS) entry which is preliminary data.</text>
</comment>
<feature type="region of interest" description="Disordered" evidence="1">
    <location>
        <begin position="77"/>
        <end position="107"/>
    </location>
</feature>
<organism evidence="2 3">
    <name type="scientific">Arxiozyma heterogenica</name>
    <dbReference type="NCBI Taxonomy" id="278026"/>
    <lineage>
        <taxon>Eukaryota</taxon>
        <taxon>Fungi</taxon>
        <taxon>Dikarya</taxon>
        <taxon>Ascomycota</taxon>
        <taxon>Saccharomycotina</taxon>
        <taxon>Saccharomycetes</taxon>
        <taxon>Saccharomycetales</taxon>
        <taxon>Saccharomycetaceae</taxon>
        <taxon>Arxiozyma</taxon>
    </lineage>
</organism>
<feature type="compositionally biased region" description="Basic and acidic residues" evidence="1">
    <location>
        <begin position="248"/>
        <end position="264"/>
    </location>
</feature>
<dbReference type="EMBL" id="JAWIZZ010000041">
    <property type="protein sequence ID" value="KAK5780443.1"/>
    <property type="molecule type" value="Genomic_DNA"/>
</dbReference>
<evidence type="ECO:0000313" key="2">
    <source>
        <dbReference type="EMBL" id="KAK5780443.1"/>
    </source>
</evidence>
<gene>
    <name evidence="2" type="ORF">RI543_002201</name>
</gene>
<dbReference type="Proteomes" id="UP001306508">
    <property type="component" value="Unassembled WGS sequence"/>
</dbReference>
<feature type="compositionally biased region" description="Polar residues" evidence="1">
    <location>
        <begin position="82"/>
        <end position="107"/>
    </location>
</feature>
<evidence type="ECO:0000256" key="1">
    <source>
        <dbReference type="SAM" id="MobiDB-lite"/>
    </source>
</evidence>
<reference evidence="3" key="1">
    <citation type="submission" date="2023-07" db="EMBL/GenBank/DDBJ databases">
        <title>A draft genome of Kazachstania heterogenica Y-27499.</title>
        <authorList>
            <person name="Donic C."/>
            <person name="Kralova J.S."/>
            <person name="Fidel L."/>
            <person name="Ben-Dor S."/>
            <person name="Jung S."/>
        </authorList>
    </citation>
    <scope>NUCLEOTIDE SEQUENCE [LARGE SCALE GENOMIC DNA]</scope>
    <source>
        <strain evidence="3">Y27499</strain>
    </source>
</reference>
<proteinExistence type="predicted"/>
<accession>A0AAN7WHL9</accession>
<feature type="compositionally biased region" description="Low complexity" evidence="1">
    <location>
        <begin position="232"/>
        <end position="246"/>
    </location>
</feature>
<evidence type="ECO:0000313" key="3">
    <source>
        <dbReference type="Proteomes" id="UP001306508"/>
    </source>
</evidence>
<sequence length="575" mass="63017">MDLLQDHRNHKDAGNITDVECNNLPENLTEQMGFVTAENFQSPTISDRSLIFERNVQDDPFLLPYSNNTTLTSLTAHDLSKQRSNSSVSLTRQRTGDSIASTHSFSTNDNSTPVIPLPISIIPNRRLSRTNSSASFSNPLLSPLSKSVSYSSSFIPSSNGNSFNSNIAVSSPLVDDGFHHHRRRTLENSVAPALDASCSLMAEDVTDIADVNIIHSRSSSTIGLDMALGKLSNHSQNNNNPSNSTNTDETHNSDIKDQQNKESESNGSKVLNFYSYNDLLTDEKIKEIHSASNPSKRPSLTISKSASNFKMSTSPSQQVNNSINNTNSINSSFFNPFAPGRSSSVCLSPQQQSRKPSFNNGNISFSKSPISPSSSVIEDTLTNNINHTSSVLLQDPVSTGNLTPLSIKNHLNKSINRDIAHLQSGKRLKEAKLIESMSQFHITSSESESESDSECEKERSKNGCIANETNDNDDIAVDGYYPGHGVNGSVSCLPTKIKNLRSSSSSSIKNTSFLLKTTNFLYSKNKTSSVITLQQHFDNNPTEHMNLNDSILVENFQLQKEKIGDMIKDKVLSSK</sequence>
<dbReference type="AlphaFoldDB" id="A0AAN7WHL9"/>
<feature type="region of interest" description="Disordered" evidence="1">
    <location>
        <begin position="231"/>
        <end position="268"/>
    </location>
</feature>
<name>A0AAN7WHL9_9SACH</name>